<keyword evidence="2" id="KW-0812">Transmembrane</keyword>
<dbReference type="HOGENOM" id="CLU_713687_0_0_1"/>
<reference evidence="4" key="1">
    <citation type="journal article" date="2014" name="Proc. Natl. Acad. Sci. U.S.A.">
        <title>Extensive sampling of basidiomycete genomes demonstrates inadequacy of the white-rot/brown-rot paradigm for wood decay fungi.</title>
        <authorList>
            <person name="Riley R."/>
            <person name="Salamov A.A."/>
            <person name="Brown D.W."/>
            <person name="Nagy L.G."/>
            <person name="Floudas D."/>
            <person name="Held B.W."/>
            <person name="Levasseur A."/>
            <person name="Lombard V."/>
            <person name="Morin E."/>
            <person name="Otillar R."/>
            <person name="Lindquist E.A."/>
            <person name="Sun H."/>
            <person name="LaButti K.M."/>
            <person name="Schmutz J."/>
            <person name="Jabbour D."/>
            <person name="Luo H."/>
            <person name="Baker S.E."/>
            <person name="Pisabarro A.G."/>
            <person name="Walton J.D."/>
            <person name="Blanchette R.A."/>
            <person name="Henrissat B."/>
            <person name="Martin F."/>
            <person name="Cullen D."/>
            <person name="Hibbett D.S."/>
            <person name="Grigoriev I.V."/>
        </authorList>
    </citation>
    <scope>NUCLEOTIDE SEQUENCE [LARGE SCALE GENOMIC DNA]</scope>
    <source>
        <strain evidence="4">FD-172 SS1</strain>
    </source>
</reference>
<protein>
    <submittedName>
        <fullName evidence="3">Uncharacterized protein</fullName>
    </submittedName>
</protein>
<name>A0A067M2H3_BOTB1</name>
<dbReference type="EMBL" id="KL198157">
    <property type="protein sequence ID" value="KDQ06082.1"/>
    <property type="molecule type" value="Genomic_DNA"/>
</dbReference>
<evidence type="ECO:0000313" key="3">
    <source>
        <dbReference type="EMBL" id="KDQ06082.1"/>
    </source>
</evidence>
<evidence type="ECO:0000256" key="2">
    <source>
        <dbReference type="SAM" id="Phobius"/>
    </source>
</evidence>
<proteinExistence type="predicted"/>
<keyword evidence="2" id="KW-1133">Transmembrane helix</keyword>
<evidence type="ECO:0000256" key="1">
    <source>
        <dbReference type="SAM" id="MobiDB-lite"/>
    </source>
</evidence>
<gene>
    <name evidence="3" type="ORF">BOTBODRAFT_181924</name>
</gene>
<accession>A0A067M2H3</accession>
<feature type="compositionally biased region" description="Polar residues" evidence="1">
    <location>
        <begin position="1"/>
        <end position="10"/>
    </location>
</feature>
<dbReference type="Proteomes" id="UP000027195">
    <property type="component" value="Unassembled WGS sequence"/>
</dbReference>
<keyword evidence="2" id="KW-0472">Membrane</keyword>
<feature type="transmembrane region" description="Helical" evidence="2">
    <location>
        <begin position="90"/>
        <end position="107"/>
    </location>
</feature>
<sequence length="387" mass="43270">MNAPTTNQPAMDQEEWEAFSSEDAGEDLSPISAMHTEDPWSAANTWGATAPWTTLGDAHGHTITDEAHADITVFHARYAALVGFGLSRGTPTSLALALCVAFTWLWWRSAAAQFRMSWWLIDENVRVWLLQAASDLLTTAGRAPVPPYVPNLARQDSPWDDSVSHTWDYTTHVWEFRARAASAALAGWMLAQGLPFYAVVFGAWAIPPKRYPNRWAYQAEHVAFFGEDDLDLAWLFSVSGSRGHTGIPPPNPVPPPLSWDMWEGDAPRLRNPFHLLSEVVFVDELIQTLRHLPHRQSFHAALAASSPVAQQPCARCPTSWFPHAPGIHCIAPPLEDEQVYWWCARLVPGGPINPIWESVQKRGRCRFLGTVEQTTLSINDSPYFHHL</sequence>
<feature type="region of interest" description="Disordered" evidence="1">
    <location>
        <begin position="1"/>
        <end position="22"/>
    </location>
</feature>
<keyword evidence="4" id="KW-1185">Reference proteome</keyword>
<dbReference type="AlphaFoldDB" id="A0A067M2H3"/>
<organism evidence="3 4">
    <name type="scientific">Botryobasidium botryosum (strain FD-172 SS1)</name>
    <dbReference type="NCBI Taxonomy" id="930990"/>
    <lineage>
        <taxon>Eukaryota</taxon>
        <taxon>Fungi</taxon>
        <taxon>Dikarya</taxon>
        <taxon>Basidiomycota</taxon>
        <taxon>Agaricomycotina</taxon>
        <taxon>Agaricomycetes</taxon>
        <taxon>Cantharellales</taxon>
        <taxon>Botryobasidiaceae</taxon>
        <taxon>Botryobasidium</taxon>
    </lineage>
</organism>
<evidence type="ECO:0000313" key="4">
    <source>
        <dbReference type="Proteomes" id="UP000027195"/>
    </source>
</evidence>
<dbReference type="InParanoid" id="A0A067M2H3"/>
<feature type="transmembrane region" description="Helical" evidence="2">
    <location>
        <begin position="185"/>
        <end position="206"/>
    </location>
</feature>